<evidence type="ECO:0000256" key="5">
    <source>
        <dbReference type="SAM" id="Phobius"/>
    </source>
</evidence>
<evidence type="ECO:0000256" key="3">
    <source>
        <dbReference type="ARBA" id="ARBA00022989"/>
    </source>
</evidence>
<feature type="transmembrane region" description="Helical" evidence="5">
    <location>
        <begin position="164"/>
        <end position="182"/>
    </location>
</feature>
<dbReference type="EMBL" id="JAFEJU010000011">
    <property type="protein sequence ID" value="MBT1175883.1"/>
    <property type="molecule type" value="Genomic_DNA"/>
</dbReference>
<comment type="caution">
    <text evidence="7">The sequence shown here is derived from an EMBL/GenBank/DDBJ whole genome shotgun (WGS) entry which is preliminary data.</text>
</comment>
<gene>
    <name evidence="7" type="ORF">JS530_10310</name>
</gene>
<accession>A0ABS5UYU4</accession>
<feature type="transmembrane region" description="Helical" evidence="5">
    <location>
        <begin position="93"/>
        <end position="122"/>
    </location>
</feature>
<keyword evidence="8" id="KW-1185">Reference proteome</keyword>
<keyword evidence="4 5" id="KW-0472">Membrane</keyword>
<feature type="transmembrane region" description="Helical" evidence="5">
    <location>
        <begin position="134"/>
        <end position="157"/>
    </location>
</feature>
<proteinExistence type="predicted"/>
<feature type="domain" description="ABC-2 type transporter transmembrane" evidence="6">
    <location>
        <begin position="55"/>
        <end position="208"/>
    </location>
</feature>
<evidence type="ECO:0000256" key="1">
    <source>
        <dbReference type="ARBA" id="ARBA00004141"/>
    </source>
</evidence>
<protein>
    <submittedName>
        <fullName evidence="7">ABC transporter permease</fullName>
    </submittedName>
</protein>
<dbReference type="Proteomes" id="UP000711736">
    <property type="component" value="Unassembled WGS sequence"/>
</dbReference>
<evidence type="ECO:0000256" key="2">
    <source>
        <dbReference type="ARBA" id="ARBA00022692"/>
    </source>
</evidence>
<comment type="subcellular location">
    <subcellularLocation>
        <location evidence="1">Membrane</location>
        <topology evidence="1">Multi-pass membrane protein</topology>
    </subcellularLocation>
</comment>
<dbReference type="Pfam" id="PF01061">
    <property type="entry name" value="ABC2_membrane"/>
    <property type="match status" value="1"/>
</dbReference>
<evidence type="ECO:0000259" key="6">
    <source>
        <dbReference type="Pfam" id="PF01061"/>
    </source>
</evidence>
<name>A0ABS5UYU4_9BIFI</name>
<evidence type="ECO:0000256" key="4">
    <source>
        <dbReference type="ARBA" id="ARBA00023136"/>
    </source>
</evidence>
<reference evidence="7 8" key="1">
    <citation type="journal article" date="2021" name="Environ. Microbiol.">
        <title>Genetic insights into the dark matter of the mammalian gut microbiota through targeted genome reconstruction.</title>
        <authorList>
            <person name="Lugli G.A."/>
            <person name="Alessandri G."/>
            <person name="Milani C."/>
            <person name="Viappiani A."/>
            <person name="Fontana F."/>
            <person name="Tarracchini C."/>
            <person name="Mancabelli L."/>
            <person name="Argentini C."/>
            <person name="Ruiz L."/>
            <person name="Margolles A."/>
            <person name="van Sinderen D."/>
            <person name="Turroni F."/>
            <person name="Ventura M."/>
        </authorList>
    </citation>
    <scope>NUCLEOTIDE SEQUENCE [LARGE SCALE GENOMIC DNA]</scope>
    <source>
        <strain evidence="7 8">LC6</strain>
    </source>
</reference>
<dbReference type="RefSeq" id="WP_214377065.1">
    <property type="nucleotide sequence ID" value="NZ_JAFEJU010000011.1"/>
</dbReference>
<sequence>MIVKKIINMICFHVKNLWSTSFFRQTSVILPLSFFLLSVMGSRWTLKDDLLFNASISGLWGTTTTATGLIAFQRFQGVLQYLALSTLPSWSVFLSLMISAALIGLVAVPISFFCTYLLSLLSYQRFPDVTPNQVIGLLLAVLACVASAVLLSTLFVYSRHASSFEPLILVPVWMLCGIVVPTDTFPPLLKEIAFIHPLTSAVRVARFNSIVPKELIFIFLCCFLSFIYILIGAFGLKNAINHARIKGDLSLS</sequence>
<organism evidence="7 8">
    <name type="scientific">Bifidobacterium colobi</name>
    <dbReference type="NCBI Taxonomy" id="2809026"/>
    <lineage>
        <taxon>Bacteria</taxon>
        <taxon>Bacillati</taxon>
        <taxon>Actinomycetota</taxon>
        <taxon>Actinomycetes</taxon>
        <taxon>Bifidobacteriales</taxon>
        <taxon>Bifidobacteriaceae</taxon>
        <taxon>Bifidobacterium</taxon>
    </lineage>
</organism>
<dbReference type="InterPro" id="IPR013525">
    <property type="entry name" value="ABC2_TM"/>
</dbReference>
<evidence type="ECO:0000313" key="7">
    <source>
        <dbReference type="EMBL" id="MBT1175883.1"/>
    </source>
</evidence>
<keyword evidence="2 5" id="KW-0812">Transmembrane</keyword>
<keyword evidence="3 5" id="KW-1133">Transmembrane helix</keyword>
<feature type="transmembrane region" description="Helical" evidence="5">
    <location>
        <begin position="51"/>
        <end position="72"/>
    </location>
</feature>
<evidence type="ECO:0000313" key="8">
    <source>
        <dbReference type="Proteomes" id="UP000711736"/>
    </source>
</evidence>
<feature type="transmembrane region" description="Helical" evidence="5">
    <location>
        <begin position="215"/>
        <end position="236"/>
    </location>
</feature>